<feature type="signal peptide" evidence="1">
    <location>
        <begin position="1"/>
        <end position="21"/>
    </location>
</feature>
<evidence type="ECO:0000313" key="2">
    <source>
        <dbReference type="EMBL" id="BEG98648.1"/>
    </source>
</evidence>
<gene>
    <name evidence="2" type="ORF">BSYN_09130</name>
</gene>
<accession>A0ABM8IF99</accession>
<organism evidence="2 3">
    <name type="scientific">Bacteroides sedimenti</name>
    <dbReference type="NCBI Taxonomy" id="2136147"/>
    <lineage>
        <taxon>Bacteria</taxon>
        <taxon>Pseudomonadati</taxon>
        <taxon>Bacteroidota</taxon>
        <taxon>Bacteroidia</taxon>
        <taxon>Bacteroidales</taxon>
        <taxon>Bacteroidaceae</taxon>
        <taxon>Bacteroides</taxon>
    </lineage>
</organism>
<evidence type="ECO:0000313" key="3">
    <source>
        <dbReference type="Proteomes" id="UP001496674"/>
    </source>
</evidence>
<name>A0ABM8IF99_9BACE</name>
<reference evidence="2 3" key="1">
    <citation type="submission" date="2023-04" db="EMBL/GenBank/DDBJ databases">
        <title>Draft genome sequence of acteroides sedimenti strain YN3PY1.</title>
        <authorList>
            <person name="Yoshida N."/>
        </authorList>
    </citation>
    <scope>NUCLEOTIDE SEQUENCE [LARGE SCALE GENOMIC DNA]</scope>
    <source>
        <strain evidence="2 3">YN3PY1</strain>
    </source>
</reference>
<evidence type="ECO:0008006" key="4">
    <source>
        <dbReference type="Google" id="ProtNLM"/>
    </source>
</evidence>
<dbReference type="Proteomes" id="UP001496674">
    <property type="component" value="Chromosome"/>
</dbReference>
<proteinExistence type="predicted"/>
<protein>
    <recommendedName>
        <fullName evidence="4">DUF5723 domain-containing protein</fullName>
    </recommendedName>
</protein>
<dbReference type="EMBL" id="AP028055">
    <property type="protein sequence ID" value="BEG98648.1"/>
    <property type="molecule type" value="Genomic_DNA"/>
</dbReference>
<evidence type="ECO:0000256" key="1">
    <source>
        <dbReference type="SAM" id="SignalP"/>
    </source>
</evidence>
<sequence>MKRERIIVWLFLWLLSFPWKAAAQEDSARVNSVTMNGYVEDMQAFIFHDFNSAWINSNLVRNRLNFKWHISSSLTASMEMTNRFLVGNILTRLPLYKSTFDYDNGMLSLSRNWFKGKNYILNTSVDRLWLQYSGDKLQVTAGRQRINWGQNYVWNPNDIFNAYSYLDFDYVEKPGSDAVRLQYFINPTSVFELAAKLNRQKRTTLAVLYRFNKWKYDIQLIAGMVDRTDWMLGAGWSGQIKGGGITGEASYFRPMKHFNDTTGVFLASLGYNYTFRNSLAIQAEVLYNGNKSSSALFSVDPLSSTNLSAKNLFLRDFSFFASLSYLVTPLINCSLAGIGNAKNKLYFIIPTVTVSLSNNLELSAVGQLLRYTEHDILRQDINFAYFRLKQSF</sequence>
<keyword evidence="3" id="KW-1185">Reference proteome</keyword>
<dbReference type="RefSeq" id="WP_353333754.1">
    <property type="nucleotide sequence ID" value="NZ_AP028055.1"/>
</dbReference>
<feature type="chain" id="PRO_5045397934" description="DUF5723 domain-containing protein" evidence="1">
    <location>
        <begin position="22"/>
        <end position="392"/>
    </location>
</feature>
<dbReference type="SUPFAM" id="SSF56935">
    <property type="entry name" value="Porins"/>
    <property type="match status" value="1"/>
</dbReference>
<keyword evidence="1" id="KW-0732">Signal</keyword>